<dbReference type="SUPFAM" id="SSF51182">
    <property type="entry name" value="RmlC-like cupins"/>
    <property type="match status" value="1"/>
</dbReference>
<evidence type="ECO:0008006" key="4">
    <source>
        <dbReference type="Google" id="ProtNLM"/>
    </source>
</evidence>
<comment type="caution">
    <text evidence="2">The sequence shown here is derived from an EMBL/GenBank/DDBJ whole genome shotgun (WGS) entry which is preliminary data.</text>
</comment>
<evidence type="ECO:0000256" key="1">
    <source>
        <dbReference type="SAM" id="MobiDB-lite"/>
    </source>
</evidence>
<sequence length="105" mass="11463">MIVKSMRRRACTWQPRSSAVPACRAPPVSARSGPGGVQAHKLVIPPRPTSVEPDLKTHEGFEWVYVLAGRLRLLLGDQRLVLAPARSPRSTPTSRTGSAPRTTTR</sequence>
<organism evidence="2 3">
    <name type="scientific">Sphaerisporangium flaviroseum</name>
    <dbReference type="NCBI Taxonomy" id="509199"/>
    <lineage>
        <taxon>Bacteria</taxon>
        <taxon>Bacillati</taxon>
        <taxon>Actinomycetota</taxon>
        <taxon>Actinomycetes</taxon>
        <taxon>Streptosporangiales</taxon>
        <taxon>Streptosporangiaceae</taxon>
        <taxon>Sphaerisporangium</taxon>
    </lineage>
</organism>
<dbReference type="InterPro" id="IPR014710">
    <property type="entry name" value="RmlC-like_jellyroll"/>
</dbReference>
<evidence type="ECO:0000313" key="3">
    <source>
        <dbReference type="Proteomes" id="UP001500888"/>
    </source>
</evidence>
<gene>
    <name evidence="2" type="ORF">GCM10022226_68930</name>
</gene>
<dbReference type="Proteomes" id="UP001500888">
    <property type="component" value="Unassembled WGS sequence"/>
</dbReference>
<dbReference type="InterPro" id="IPR011051">
    <property type="entry name" value="RmlC_Cupin_sf"/>
</dbReference>
<feature type="region of interest" description="Disordered" evidence="1">
    <location>
        <begin position="82"/>
        <end position="105"/>
    </location>
</feature>
<feature type="region of interest" description="Disordered" evidence="1">
    <location>
        <begin position="15"/>
        <end position="53"/>
    </location>
</feature>
<name>A0ABP7J7S3_9ACTN</name>
<keyword evidence="3" id="KW-1185">Reference proteome</keyword>
<dbReference type="Gene3D" id="2.60.120.10">
    <property type="entry name" value="Jelly Rolls"/>
    <property type="match status" value="1"/>
</dbReference>
<dbReference type="EMBL" id="BAAAZR010000039">
    <property type="protein sequence ID" value="GAA3837091.1"/>
    <property type="molecule type" value="Genomic_DNA"/>
</dbReference>
<evidence type="ECO:0000313" key="2">
    <source>
        <dbReference type="EMBL" id="GAA3837091.1"/>
    </source>
</evidence>
<reference evidence="3" key="1">
    <citation type="journal article" date="2019" name="Int. J. Syst. Evol. Microbiol.">
        <title>The Global Catalogue of Microorganisms (GCM) 10K type strain sequencing project: providing services to taxonomists for standard genome sequencing and annotation.</title>
        <authorList>
            <consortium name="The Broad Institute Genomics Platform"/>
            <consortium name="The Broad Institute Genome Sequencing Center for Infectious Disease"/>
            <person name="Wu L."/>
            <person name="Ma J."/>
        </authorList>
    </citation>
    <scope>NUCLEOTIDE SEQUENCE [LARGE SCALE GENOMIC DNA]</scope>
    <source>
        <strain evidence="3">JCM 16908</strain>
    </source>
</reference>
<protein>
    <recommendedName>
        <fullName evidence="4">Cupin domain-containing protein</fullName>
    </recommendedName>
</protein>
<accession>A0ABP7J7S3</accession>
<proteinExistence type="predicted"/>